<keyword evidence="3" id="KW-1185">Reference proteome</keyword>
<reference evidence="3" key="1">
    <citation type="journal article" date="2019" name="Int. J. Syst. Evol. Microbiol.">
        <title>The Global Catalogue of Microorganisms (GCM) 10K type strain sequencing project: providing services to taxonomists for standard genome sequencing and annotation.</title>
        <authorList>
            <consortium name="The Broad Institute Genomics Platform"/>
            <consortium name="The Broad Institute Genome Sequencing Center for Infectious Disease"/>
            <person name="Wu L."/>
            <person name="Ma J."/>
        </authorList>
    </citation>
    <scope>NUCLEOTIDE SEQUENCE [LARGE SCALE GENOMIC DNA]</scope>
    <source>
        <strain evidence="3">LMG 24813</strain>
    </source>
</reference>
<name>A0ABV8P4I4_9BURK</name>
<gene>
    <name evidence="2" type="ORF">ACFOY1_19335</name>
</gene>
<sequence length="410" mass="47001">MIIKIFSTKGGATSAVNYFLSKKDHKGNLREVKPEILRGDAQYTKDLDGLTKKYAHQIVSGVISFRDNETLTPEQKEKLLDDFEDTFIGSEMKEKVNSFFVEHYDKGNLEIHFVINRVAIMENGKHKHFNPFPPGHEKLKDAFVSLKNEEYGFEQIEEKAILKTKYTGAERKAIRSGKHNFENLKTKFELDKAMREMVKSGEVKNREELIDILKSSGHTLSRIGDDYISIKNDNGRNMRFRGGIYAHNEGKDYQDIIDLFKEKSKTKIYCRKTTLQTYHEEMSKRVSFNSKRYQVEDDPLGYEPVSIVKVDNRSSPISNQKVSDSKIEFELHSKLTNKNHSISDASPVFKSSAKERLSDALAELANARTPSETAKAQKAVAMAKALVERENAENKLRLDRIYQPITPKLH</sequence>
<feature type="domain" description="MobA/VirD2-like nuclease" evidence="1">
    <location>
        <begin position="44"/>
        <end position="129"/>
    </location>
</feature>
<dbReference type="RefSeq" id="WP_217966695.1">
    <property type="nucleotide sequence ID" value="NZ_JAHTBN010000018.1"/>
</dbReference>
<evidence type="ECO:0000259" key="1">
    <source>
        <dbReference type="Pfam" id="PF03432"/>
    </source>
</evidence>
<evidence type="ECO:0000313" key="3">
    <source>
        <dbReference type="Proteomes" id="UP001595848"/>
    </source>
</evidence>
<dbReference type="EMBL" id="JBHSBV010000008">
    <property type="protein sequence ID" value="MFC4203108.1"/>
    <property type="molecule type" value="Genomic_DNA"/>
</dbReference>
<dbReference type="InterPro" id="IPR005094">
    <property type="entry name" value="Endonuclease_MobA/VirD2"/>
</dbReference>
<accession>A0ABV8P4I4</accession>
<organism evidence="2 3">
    <name type="scientific">Candidimonas humi</name>
    <dbReference type="NCBI Taxonomy" id="683355"/>
    <lineage>
        <taxon>Bacteria</taxon>
        <taxon>Pseudomonadati</taxon>
        <taxon>Pseudomonadota</taxon>
        <taxon>Betaproteobacteria</taxon>
        <taxon>Burkholderiales</taxon>
        <taxon>Alcaligenaceae</taxon>
        <taxon>Candidimonas</taxon>
    </lineage>
</organism>
<dbReference type="Pfam" id="PF03432">
    <property type="entry name" value="Relaxase"/>
    <property type="match status" value="1"/>
</dbReference>
<proteinExistence type="predicted"/>
<protein>
    <submittedName>
        <fullName evidence="2">Relaxase/mobilization nuclease domain-containing protein</fullName>
    </submittedName>
</protein>
<comment type="caution">
    <text evidence="2">The sequence shown here is derived from an EMBL/GenBank/DDBJ whole genome shotgun (WGS) entry which is preliminary data.</text>
</comment>
<dbReference type="Proteomes" id="UP001595848">
    <property type="component" value="Unassembled WGS sequence"/>
</dbReference>
<evidence type="ECO:0000313" key="2">
    <source>
        <dbReference type="EMBL" id="MFC4203108.1"/>
    </source>
</evidence>